<sequence length="307" mass="34776">MNQPLSESQITGLNLPHITSNNKLRRVLTAALPKQERPKIDVSGQYWNADFFHLNRVKIFQEASDREQSAILQITNRSLLEEAYYIENAGVGYMAKMTLLAETVEERMLYGLFAADEANHLSQISCFLPEIELTNHQDPFLNLLAEVVEGTDKTVLLFVLQVVLEGWGLSHYRRLAKECCHQNLAEIFSSFLDAEARHHATGNLLFEKILISKSSQELMIELLAKFLMMVQVGPQNVLTAITQVKGHLSRSQKIQILEELDTETHSGTRLKLLRSLMRIKSVEAIIQTLEERGAFVPLPAHQCVNLT</sequence>
<reference evidence="2" key="1">
    <citation type="submission" date="2019-02" db="EMBL/GenBank/DDBJ databases">
        <title>Draft genome sequence of Planktothrix agardhii NIES-905.</title>
        <authorList>
            <person name="Yamaguchi H."/>
            <person name="Suzuki S."/>
            <person name="Kawachi M."/>
        </authorList>
    </citation>
    <scope>NUCLEOTIDE SEQUENCE [LARGE SCALE GENOMIC DNA]</scope>
    <source>
        <strain evidence="2">CCAP 1459/11A</strain>
    </source>
</reference>
<protein>
    <recommendedName>
        <fullName evidence="3">Ferritin-like domain-containing protein</fullName>
    </recommendedName>
</protein>
<dbReference type="AlphaFoldDB" id="A0A4P5ZWU3"/>
<dbReference type="RefSeq" id="WP_026786713.1">
    <property type="nucleotide sequence ID" value="NZ_BJCD01000039.1"/>
</dbReference>
<evidence type="ECO:0000313" key="2">
    <source>
        <dbReference type="Proteomes" id="UP000299794"/>
    </source>
</evidence>
<gene>
    <name evidence="1" type="ORF">PA905_19810</name>
</gene>
<evidence type="ECO:0000313" key="1">
    <source>
        <dbReference type="EMBL" id="GDZ94031.1"/>
    </source>
</evidence>
<comment type="caution">
    <text evidence="1">The sequence shown here is derived from an EMBL/GenBank/DDBJ whole genome shotgun (WGS) entry which is preliminary data.</text>
</comment>
<dbReference type="Proteomes" id="UP000299794">
    <property type="component" value="Unassembled WGS sequence"/>
</dbReference>
<dbReference type="EMBL" id="BJCD01000039">
    <property type="protein sequence ID" value="GDZ94031.1"/>
    <property type="molecule type" value="Genomic_DNA"/>
</dbReference>
<name>A0A4P5ZWU3_PLAAG</name>
<proteinExistence type="predicted"/>
<dbReference type="InterPro" id="IPR009078">
    <property type="entry name" value="Ferritin-like_SF"/>
</dbReference>
<dbReference type="SUPFAM" id="SSF47240">
    <property type="entry name" value="Ferritin-like"/>
    <property type="match status" value="1"/>
</dbReference>
<organism evidence="1 2">
    <name type="scientific">Planktothrix agardhii CCAP 1459/11A</name>
    <dbReference type="NCBI Taxonomy" id="282420"/>
    <lineage>
        <taxon>Bacteria</taxon>
        <taxon>Bacillati</taxon>
        <taxon>Cyanobacteriota</taxon>
        <taxon>Cyanophyceae</taxon>
        <taxon>Oscillatoriophycideae</taxon>
        <taxon>Oscillatoriales</taxon>
        <taxon>Microcoleaceae</taxon>
        <taxon>Planktothrix</taxon>
    </lineage>
</organism>
<accession>A0A4P5ZWU3</accession>
<evidence type="ECO:0008006" key="3">
    <source>
        <dbReference type="Google" id="ProtNLM"/>
    </source>
</evidence>